<evidence type="ECO:0000256" key="1">
    <source>
        <dbReference type="ARBA" id="ARBA00022737"/>
    </source>
</evidence>
<keyword evidence="5" id="KW-1185">Reference proteome</keyword>
<feature type="repeat" description="ANK" evidence="3">
    <location>
        <begin position="67"/>
        <end position="99"/>
    </location>
</feature>
<keyword evidence="2 3" id="KW-0040">ANK repeat</keyword>
<dbReference type="InterPro" id="IPR036770">
    <property type="entry name" value="Ankyrin_rpt-contain_sf"/>
</dbReference>
<proteinExistence type="predicted"/>
<dbReference type="PROSITE" id="PS50297">
    <property type="entry name" value="ANK_REP_REGION"/>
    <property type="match status" value="2"/>
</dbReference>
<gene>
    <name evidence="4" type="ORF">Krac_6006</name>
</gene>
<reference evidence="4 5" key="1">
    <citation type="journal article" date="2011" name="Stand. Genomic Sci.">
        <title>Non-contiguous finished genome sequence and contextual data of the filamentous soil bacterium Ktedonobacter racemifer type strain (SOSP1-21).</title>
        <authorList>
            <person name="Chang Y.J."/>
            <person name="Land M."/>
            <person name="Hauser L."/>
            <person name="Chertkov O."/>
            <person name="Del Rio T.G."/>
            <person name="Nolan M."/>
            <person name="Copeland A."/>
            <person name="Tice H."/>
            <person name="Cheng J.F."/>
            <person name="Lucas S."/>
            <person name="Han C."/>
            <person name="Goodwin L."/>
            <person name="Pitluck S."/>
            <person name="Ivanova N."/>
            <person name="Ovchinikova G."/>
            <person name="Pati A."/>
            <person name="Chen A."/>
            <person name="Palaniappan K."/>
            <person name="Mavromatis K."/>
            <person name="Liolios K."/>
            <person name="Brettin T."/>
            <person name="Fiebig A."/>
            <person name="Rohde M."/>
            <person name="Abt B."/>
            <person name="Goker M."/>
            <person name="Detter J.C."/>
            <person name="Woyke T."/>
            <person name="Bristow J."/>
            <person name="Eisen J.A."/>
            <person name="Markowitz V."/>
            <person name="Hugenholtz P."/>
            <person name="Kyrpides N.C."/>
            <person name="Klenk H.P."/>
            <person name="Lapidus A."/>
        </authorList>
    </citation>
    <scope>NUCLEOTIDE SEQUENCE [LARGE SCALE GENOMIC DNA]</scope>
    <source>
        <strain evidence="5">DSM 44963</strain>
    </source>
</reference>
<protein>
    <submittedName>
        <fullName evidence="4">Ankyrin</fullName>
    </submittedName>
</protein>
<evidence type="ECO:0000256" key="3">
    <source>
        <dbReference type="PROSITE-ProRule" id="PRU00023"/>
    </source>
</evidence>
<feature type="repeat" description="ANK" evidence="3">
    <location>
        <begin position="34"/>
        <end position="66"/>
    </location>
</feature>
<sequence length="134" mass="13978">MYFVGNASYGAYGADVVRVLVQGGANVNAREKLKHCTALHMAARRGNVPVAQALLDGGADLEARDKLGDTPLCRAVKCGKVEMVAFLLSRGADVHTKGKSRSAPWQVARGAAMKRLLQASLEQGAAGQEGNSAG</sequence>
<dbReference type="PANTHER" id="PTHR24171">
    <property type="entry name" value="ANKYRIN REPEAT DOMAIN-CONTAINING PROTEIN 39-RELATED"/>
    <property type="match status" value="1"/>
</dbReference>
<dbReference type="Proteomes" id="UP000004508">
    <property type="component" value="Unassembled WGS sequence"/>
</dbReference>
<dbReference type="SMART" id="SM00248">
    <property type="entry name" value="ANK"/>
    <property type="match status" value="2"/>
</dbReference>
<comment type="caution">
    <text evidence="4">The sequence shown here is derived from an EMBL/GenBank/DDBJ whole genome shotgun (WGS) entry which is preliminary data.</text>
</comment>
<dbReference type="InParanoid" id="D6TXF6"/>
<dbReference type="PROSITE" id="PS50088">
    <property type="entry name" value="ANK_REPEAT"/>
    <property type="match status" value="2"/>
</dbReference>
<dbReference type="OrthoDB" id="5657095at2"/>
<dbReference type="Pfam" id="PF12796">
    <property type="entry name" value="Ank_2"/>
    <property type="match status" value="1"/>
</dbReference>
<name>D6TXF6_KTERA</name>
<dbReference type="AlphaFoldDB" id="D6TXF6"/>
<keyword evidence="1" id="KW-0677">Repeat</keyword>
<dbReference type="Gene3D" id="1.25.40.20">
    <property type="entry name" value="Ankyrin repeat-containing domain"/>
    <property type="match status" value="1"/>
</dbReference>
<evidence type="ECO:0000256" key="2">
    <source>
        <dbReference type="ARBA" id="ARBA00023043"/>
    </source>
</evidence>
<dbReference type="eggNOG" id="COG0666">
    <property type="taxonomic scope" value="Bacteria"/>
</dbReference>
<dbReference type="PRINTS" id="PR01415">
    <property type="entry name" value="ANKYRIN"/>
</dbReference>
<dbReference type="EMBL" id="ADVG01000003">
    <property type="protein sequence ID" value="EFH84889.1"/>
    <property type="molecule type" value="Genomic_DNA"/>
</dbReference>
<evidence type="ECO:0000313" key="4">
    <source>
        <dbReference type="EMBL" id="EFH84889.1"/>
    </source>
</evidence>
<evidence type="ECO:0000313" key="5">
    <source>
        <dbReference type="Proteomes" id="UP000004508"/>
    </source>
</evidence>
<accession>D6TXF6</accession>
<dbReference type="SUPFAM" id="SSF48403">
    <property type="entry name" value="Ankyrin repeat"/>
    <property type="match status" value="1"/>
</dbReference>
<dbReference type="InterPro" id="IPR002110">
    <property type="entry name" value="Ankyrin_rpt"/>
</dbReference>
<dbReference type="RefSeq" id="WP_007916718.1">
    <property type="nucleotide sequence ID" value="NZ_ADVG01000003.1"/>
</dbReference>
<organism evidence="4 5">
    <name type="scientific">Ktedonobacter racemifer DSM 44963</name>
    <dbReference type="NCBI Taxonomy" id="485913"/>
    <lineage>
        <taxon>Bacteria</taxon>
        <taxon>Bacillati</taxon>
        <taxon>Chloroflexota</taxon>
        <taxon>Ktedonobacteria</taxon>
        <taxon>Ktedonobacterales</taxon>
        <taxon>Ktedonobacteraceae</taxon>
        <taxon>Ktedonobacter</taxon>
    </lineage>
</organism>
<dbReference type="STRING" id="485913.Krac_6006"/>